<dbReference type="EMBL" id="JARBHB010000009">
    <property type="protein sequence ID" value="KAJ8875637.1"/>
    <property type="molecule type" value="Genomic_DNA"/>
</dbReference>
<proteinExistence type="predicted"/>
<organism evidence="1 2">
    <name type="scientific">Dryococelus australis</name>
    <dbReference type="NCBI Taxonomy" id="614101"/>
    <lineage>
        <taxon>Eukaryota</taxon>
        <taxon>Metazoa</taxon>
        <taxon>Ecdysozoa</taxon>
        <taxon>Arthropoda</taxon>
        <taxon>Hexapoda</taxon>
        <taxon>Insecta</taxon>
        <taxon>Pterygota</taxon>
        <taxon>Neoptera</taxon>
        <taxon>Polyneoptera</taxon>
        <taxon>Phasmatodea</taxon>
        <taxon>Verophasmatodea</taxon>
        <taxon>Anareolatae</taxon>
        <taxon>Phasmatidae</taxon>
        <taxon>Eurycanthinae</taxon>
        <taxon>Dryococelus</taxon>
    </lineage>
</organism>
<evidence type="ECO:0000313" key="2">
    <source>
        <dbReference type="Proteomes" id="UP001159363"/>
    </source>
</evidence>
<sequence>MHFKGKEYLLLVDSYSKYPELSLLRDLSSSHTISCLKESAEPEEVEQEPFNVEGQFTASSMMNRGDSEGSSFDNQKFYDNGNVQLQNEFCNQKLAAH</sequence>
<comment type="caution">
    <text evidence="1">The sequence shown here is derived from an EMBL/GenBank/DDBJ whole genome shotgun (WGS) entry which is preliminary data.</text>
</comment>
<dbReference type="Proteomes" id="UP001159363">
    <property type="component" value="Chromosome 8"/>
</dbReference>
<name>A0ABQ9GUD9_9NEOP</name>
<protein>
    <submittedName>
        <fullName evidence="1">Uncharacterized protein</fullName>
    </submittedName>
</protein>
<evidence type="ECO:0000313" key="1">
    <source>
        <dbReference type="EMBL" id="KAJ8875637.1"/>
    </source>
</evidence>
<accession>A0ABQ9GUD9</accession>
<gene>
    <name evidence="1" type="ORF">PR048_023533</name>
</gene>
<reference evidence="1 2" key="1">
    <citation type="submission" date="2023-02" db="EMBL/GenBank/DDBJ databases">
        <title>LHISI_Scaffold_Assembly.</title>
        <authorList>
            <person name="Stuart O.P."/>
            <person name="Cleave R."/>
            <person name="Magrath M.J.L."/>
            <person name="Mikheyev A.S."/>
        </authorList>
    </citation>
    <scope>NUCLEOTIDE SEQUENCE [LARGE SCALE GENOMIC DNA]</scope>
    <source>
        <strain evidence="1">Daus_M_001</strain>
        <tissue evidence="1">Leg muscle</tissue>
    </source>
</reference>
<keyword evidence="2" id="KW-1185">Reference proteome</keyword>